<accession>A0AAN7VTX3</accession>
<dbReference type="InterPro" id="IPR046539">
    <property type="entry name" value="DUF6604"/>
</dbReference>
<gene>
    <name evidence="2" type="ORF">LTR97_010336</name>
</gene>
<protein>
    <recommendedName>
        <fullName evidence="1">DUF6604 domain-containing protein</fullName>
    </recommendedName>
</protein>
<evidence type="ECO:0000313" key="3">
    <source>
        <dbReference type="Proteomes" id="UP001310594"/>
    </source>
</evidence>
<reference evidence="2" key="1">
    <citation type="submission" date="2023-08" db="EMBL/GenBank/DDBJ databases">
        <title>Black Yeasts Isolated from many extreme environments.</title>
        <authorList>
            <person name="Coleine C."/>
            <person name="Stajich J.E."/>
            <person name="Selbmann L."/>
        </authorList>
    </citation>
    <scope>NUCLEOTIDE SEQUENCE</scope>
    <source>
        <strain evidence="2">CCFEE 5810</strain>
    </source>
</reference>
<dbReference type="Proteomes" id="UP001310594">
    <property type="component" value="Unassembled WGS sequence"/>
</dbReference>
<comment type="caution">
    <text evidence="2">The sequence shown here is derived from an EMBL/GenBank/DDBJ whole genome shotgun (WGS) entry which is preliminary data.</text>
</comment>
<dbReference type="AlphaFoldDB" id="A0AAN7VTX3"/>
<sequence>MAVTSAATSLPQKKYKISVSELLNQAEAVASWTKKTIRLPEDVQHVLQRAITARQRCTAWFKQTGLQNEYSNEGHEHFVDILKRALDLLRGSEFSPPAAGDSSGPEDPLANMLNNRFGALNLDDGAEIDLEVEDVMQPPSTAPVKSTRSEPTAVYELESEIWDVAFAIYCFFEDVHQLQAHLVGIWEQQRNGEVDLLSATEVTTTALDLLWHSEAQLHSEYHSHFHYSRIYDNLTTVIFSADAIRSDKDPEEALRSPERLKILPFDEFIYLPTARTLMKFASMRDLLHLDTWPPPVPPMRFSYIINPALLESPRLQKYEREDKLLTQFMLDIALADELKITNVFASRPWLDIVDLHDGQPNTGGELAVEAALAQKTFDFKIDSDGVLDAGGGLRWLGKDSSLMLEMYGLKHSIEQPTFGEFKRSMVDGSSKSNGLALDSPDMDPAVKAAIEKQLKEKYPDWKPPEQKHVDNAKRLNIQHIRPHEDENFLTNYNPIYFGTAALLLALKTEEAGIALANHHMTIFATAHLYNALKQLHVIDIEWPALDRIIALQVGPIFAGQRPGDVPKTPQAIQSHLELRVGLKSNQKLFDKKMPWRLQVCGAGVAMRTQLVSEDMRIHASHMIQDDWLADLEPKTKYNKPRRHVSLVQFVKEFSDVMPHLVRDIRIDYIGLRKICKGLMTAIRVKMFTELRINYPSMKKPEESNGHGPVFMVLEILTESRTAEMKYLRLRDRRDKTVFPGGEQLLLAGRVMEDFLRDKHRTQIKDVA</sequence>
<name>A0AAN7VTX3_9PEZI</name>
<organism evidence="2 3">
    <name type="scientific">Elasticomyces elasticus</name>
    <dbReference type="NCBI Taxonomy" id="574655"/>
    <lineage>
        <taxon>Eukaryota</taxon>
        <taxon>Fungi</taxon>
        <taxon>Dikarya</taxon>
        <taxon>Ascomycota</taxon>
        <taxon>Pezizomycotina</taxon>
        <taxon>Dothideomycetes</taxon>
        <taxon>Dothideomycetidae</taxon>
        <taxon>Mycosphaerellales</taxon>
        <taxon>Teratosphaeriaceae</taxon>
        <taxon>Elasticomyces</taxon>
    </lineage>
</organism>
<dbReference type="PANTHER" id="PTHR38795:SF1">
    <property type="entry name" value="DUF6604 DOMAIN-CONTAINING PROTEIN"/>
    <property type="match status" value="1"/>
</dbReference>
<feature type="domain" description="DUF6604" evidence="1">
    <location>
        <begin position="11"/>
        <end position="217"/>
    </location>
</feature>
<proteinExistence type="predicted"/>
<dbReference type="Pfam" id="PF20253">
    <property type="entry name" value="DUF6604"/>
    <property type="match status" value="1"/>
</dbReference>
<dbReference type="EMBL" id="JAVRQU010000018">
    <property type="protein sequence ID" value="KAK5692860.1"/>
    <property type="molecule type" value="Genomic_DNA"/>
</dbReference>
<dbReference type="PANTHER" id="PTHR38795">
    <property type="entry name" value="DUF6604 DOMAIN-CONTAINING PROTEIN"/>
    <property type="match status" value="1"/>
</dbReference>
<evidence type="ECO:0000259" key="1">
    <source>
        <dbReference type="Pfam" id="PF20253"/>
    </source>
</evidence>
<evidence type="ECO:0000313" key="2">
    <source>
        <dbReference type="EMBL" id="KAK5692860.1"/>
    </source>
</evidence>